<organism evidence="1 2">
    <name type="scientific">Smallanthus sonchifolius</name>
    <dbReference type="NCBI Taxonomy" id="185202"/>
    <lineage>
        <taxon>Eukaryota</taxon>
        <taxon>Viridiplantae</taxon>
        <taxon>Streptophyta</taxon>
        <taxon>Embryophyta</taxon>
        <taxon>Tracheophyta</taxon>
        <taxon>Spermatophyta</taxon>
        <taxon>Magnoliopsida</taxon>
        <taxon>eudicotyledons</taxon>
        <taxon>Gunneridae</taxon>
        <taxon>Pentapetalae</taxon>
        <taxon>asterids</taxon>
        <taxon>campanulids</taxon>
        <taxon>Asterales</taxon>
        <taxon>Asteraceae</taxon>
        <taxon>Asteroideae</taxon>
        <taxon>Heliantheae alliance</taxon>
        <taxon>Millerieae</taxon>
        <taxon>Smallanthus</taxon>
    </lineage>
</organism>
<comment type="caution">
    <text evidence="1">The sequence shown here is derived from an EMBL/GenBank/DDBJ whole genome shotgun (WGS) entry which is preliminary data.</text>
</comment>
<protein>
    <submittedName>
        <fullName evidence="1">Uncharacterized protein</fullName>
    </submittedName>
</protein>
<evidence type="ECO:0000313" key="2">
    <source>
        <dbReference type="Proteomes" id="UP001056120"/>
    </source>
</evidence>
<dbReference type="Proteomes" id="UP001056120">
    <property type="component" value="Linkage Group LG18"/>
</dbReference>
<keyword evidence="2" id="KW-1185">Reference proteome</keyword>
<gene>
    <name evidence="1" type="ORF">L1987_54853</name>
</gene>
<sequence length="90" mass="10507">MIKSVYFRSMKLQSRKGRSCPSSLLFILHPPLSHPSSTRTLQPLFFFQISTETLENHLQLLDPRSSDQISRVSFSFLYKILLLITSRFFV</sequence>
<reference evidence="1 2" key="2">
    <citation type="journal article" date="2022" name="Mol. Ecol. Resour.">
        <title>The genomes of chicory, endive, great burdock and yacon provide insights into Asteraceae paleo-polyploidization history and plant inulin production.</title>
        <authorList>
            <person name="Fan W."/>
            <person name="Wang S."/>
            <person name="Wang H."/>
            <person name="Wang A."/>
            <person name="Jiang F."/>
            <person name="Liu H."/>
            <person name="Zhao H."/>
            <person name="Xu D."/>
            <person name="Zhang Y."/>
        </authorList>
    </citation>
    <scope>NUCLEOTIDE SEQUENCE [LARGE SCALE GENOMIC DNA]</scope>
    <source>
        <strain evidence="2">cv. Yunnan</strain>
        <tissue evidence="1">Leaves</tissue>
    </source>
</reference>
<dbReference type="EMBL" id="CM042035">
    <property type="protein sequence ID" value="KAI3755060.1"/>
    <property type="molecule type" value="Genomic_DNA"/>
</dbReference>
<proteinExistence type="predicted"/>
<name>A0ACB9E8R9_9ASTR</name>
<evidence type="ECO:0000313" key="1">
    <source>
        <dbReference type="EMBL" id="KAI3755060.1"/>
    </source>
</evidence>
<accession>A0ACB9E8R9</accession>
<reference evidence="2" key="1">
    <citation type="journal article" date="2022" name="Mol. Ecol. Resour.">
        <title>The genomes of chicory, endive, great burdock and yacon provide insights into Asteraceae palaeo-polyploidization history and plant inulin production.</title>
        <authorList>
            <person name="Fan W."/>
            <person name="Wang S."/>
            <person name="Wang H."/>
            <person name="Wang A."/>
            <person name="Jiang F."/>
            <person name="Liu H."/>
            <person name="Zhao H."/>
            <person name="Xu D."/>
            <person name="Zhang Y."/>
        </authorList>
    </citation>
    <scope>NUCLEOTIDE SEQUENCE [LARGE SCALE GENOMIC DNA]</scope>
    <source>
        <strain evidence="2">cv. Yunnan</strain>
    </source>
</reference>